<dbReference type="OrthoDB" id="7275531at2"/>
<name>A0A1I5PD52_9GAMM</name>
<dbReference type="AlphaFoldDB" id="A0A1I5PD52"/>
<feature type="domain" description="DUF2786" evidence="1">
    <location>
        <begin position="5"/>
        <end position="43"/>
    </location>
</feature>
<dbReference type="InterPro" id="IPR055592">
    <property type="entry name" value="DUF7168"/>
</dbReference>
<dbReference type="EMBL" id="FOXK01000002">
    <property type="protein sequence ID" value="SFP31827.1"/>
    <property type="molecule type" value="Genomic_DNA"/>
</dbReference>
<evidence type="ECO:0000259" key="2">
    <source>
        <dbReference type="Pfam" id="PF23771"/>
    </source>
</evidence>
<dbReference type="RefSeq" id="WP_074913665.1">
    <property type="nucleotide sequence ID" value="NZ_FOXK01000002.1"/>
</dbReference>
<organism evidence="3 4">
    <name type="scientific">Ectopseudomonas toyotomiensis</name>
    <dbReference type="NCBI Taxonomy" id="554344"/>
    <lineage>
        <taxon>Bacteria</taxon>
        <taxon>Pseudomonadati</taxon>
        <taxon>Pseudomonadota</taxon>
        <taxon>Gammaproteobacteria</taxon>
        <taxon>Pseudomonadales</taxon>
        <taxon>Pseudomonadaceae</taxon>
        <taxon>Ectopseudomonas</taxon>
    </lineage>
</organism>
<proteinExistence type="predicted"/>
<evidence type="ECO:0000313" key="3">
    <source>
        <dbReference type="EMBL" id="SFP31827.1"/>
    </source>
</evidence>
<gene>
    <name evidence="3" type="ORF">SAMN05216177_102250</name>
</gene>
<evidence type="ECO:0000259" key="1">
    <source>
        <dbReference type="Pfam" id="PF10979"/>
    </source>
</evidence>
<accession>A0A1I5PD52</accession>
<feature type="domain" description="DUF7168" evidence="2">
    <location>
        <begin position="45"/>
        <end position="180"/>
    </location>
</feature>
<dbReference type="PIRSF" id="PIRSF028111">
    <property type="entry name" value="UCP028111"/>
    <property type="match status" value="1"/>
</dbReference>
<reference evidence="4" key="1">
    <citation type="submission" date="2016-10" db="EMBL/GenBank/DDBJ databases">
        <authorList>
            <person name="Varghese N."/>
            <person name="Submissions S."/>
        </authorList>
    </citation>
    <scope>NUCLEOTIDE SEQUENCE [LARGE SCALE GENOMIC DNA]</scope>
    <source>
        <strain evidence="4">JCM 15604</strain>
    </source>
</reference>
<keyword evidence="4" id="KW-1185">Reference proteome</keyword>
<dbReference type="Pfam" id="PF10979">
    <property type="entry name" value="DUF2786"/>
    <property type="match status" value="1"/>
</dbReference>
<protein>
    <submittedName>
        <fullName evidence="3">Uncharacterized protein</fullName>
    </submittedName>
</protein>
<dbReference type="Pfam" id="PF23771">
    <property type="entry name" value="DUF7168"/>
    <property type="match status" value="1"/>
</dbReference>
<dbReference type="InterPro" id="IPR024498">
    <property type="entry name" value="DUF2786"/>
</dbReference>
<evidence type="ECO:0000313" key="4">
    <source>
        <dbReference type="Proteomes" id="UP000182025"/>
    </source>
</evidence>
<sequence>MDRKKALDKVKKCLALANSSNPNEAAAAMRQARAMMEKYQLEQSDLDLYEIEEHSARSGSKMNPAQWEANLAQIIAKAYACRLVFMAGLGDWRFIGEMAEVAGYTMTVLLRKVRQARREYIGNDLKRCKPANKTKRADQFCDGWVWAVRKEVLQFADAAPSAATEAYMLKHHPELITGKPIDRNSSTKVLSQRAISDAAAGIRAANGVQLQHGVRGTEQLALT</sequence>
<dbReference type="InterPro" id="IPR016868">
    <property type="entry name" value="Phage_B3_Orf5"/>
</dbReference>
<dbReference type="Proteomes" id="UP000182025">
    <property type="component" value="Unassembled WGS sequence"/>
</dbReference>